<feature type="non-terminal residue" evidence="2">
    <location>
        <position position="1"/>
    </location>
</feature>
<name>V8P887_OPHHA</name>
<accession>V8P887</accession>
<gene>
    <name evidence="2" type="primary">FMN2</name>
    <name evidence="2" type="ORF">L345_03418</name>
</gene>
<proteinExistence type="predicted"/>
<dbReference type="EMBL" id="AZIM01000482">
    <property type="protein sequence ID" value="ETE70774.1"/>
    <property type="molecule type" value="Genomic_DNA"/>
</dbReference>
<feature type="compositionally biased region" description="Basic and acidic residues" evidence="1">
    <location>
        <begin position="159"/>
        <end position="168"/>
    </location>
</feature>
<feature type="region of interest" description="Disordered" evidence="1">
    <location>
        <begin position="132"/>
        <end position="172"/>
    </location>
</feature>
<comment type="caution">
    <text evidence="2">The sequence shown here is derived from an EMBL/GenBank/DDBJ whole genome shotgun (WGS) entry which is preliminary data.</text>
</comment>
<organism evidence="2 3">
    <name type="scientific">Ophiophagus hannah</name>
    <name type="common">King cobra</name>
    <name type="synonym">Naja hannah</name>
    <dbReference type="NCBI Taxonomy" id="8665"/>
    <lineage>
        <taxon>Eukaryota</taxon>
        <taxon>Metazoa</taxon>
        <taxon>Chordata</taxon>
        <taxon>Craniata</taxon>
        <taxon>Vertebrata</taxon>
        <taxon>Euteleostomi</taxon>
        <taxon>Lepidosauria</taxon>
        <taxon>Squamata</taxon>
        <taxon>Bifurcata</taxon>
        <taxon>Unidentata</taxon>
        <taxon>Episquamata</taxon>
        <taxon>Toxicofera</taxon>
        <taxon>Serpentes</taxon>
        <taxon>Colubroidea</taxon>
        <taxon>Elapidae</taxon>
        <taxon>Elapinae</taxon>
        <taxon>Ophiophagus</taxon>
    </lineage>
</organism>
<evidence type="ECO:0000313" key="2">
    <source>
        <dbReference type="EMBL" id="ETE70774.1"/>
    </source>
</evidence>
<protein>
    <submittedName>
        <fullName evidence="2">Formin-2</fullName>
    </submittedName>
</protein>
<keyword evidence="3" id="KW-1185">Reference proteome</keyword>
<dbReference type="Proteomes" id="UP000018936">
    <property type="component" value="Unassembled WGS sequence"/>
</dbReference>
<evidence type="ECO:0000313" key="3">
    <source>
        <dbReference type="Proteomes" id="UP000018936"/>
    </source>
</evidence>
<evidence type="ECO:0000256" key="1">
    <source>
        <dbReference type="SAM" id="MobiDB-lite"/>
    </source>
</evidence>
<dbReference type="AlphaFoldDB" id="V8P887"/>
<reference evidence="2 3" key="1">
    <citation type="journal article" date="2013" name="Proc. Natl. Acad. Sci. U.S.A.">
        <title>The king cobra genome reveals dynamic gene evolution and adaptation in the snake venom system.</title>
        <authorList>
            <person name="Vonk F.J."/>
            <person name="Casewell N.R."/>
            <person name="Henkel C.V."/>
            <person name="Heimberg A.M."/>
            <person name="Jansen H.J."/>
            <person name="McCleary R.J."/>
            <person name="Kerkkamp H.M."/>
            <person name="Vos R.A."/>
            <person name="Guerreiro I."/>
            <person name="Calvete J.J."/>
            <person name="Wuster W."/>
            <person name="Woods A.E."/>
            <person name="Logan J.M."/>
            <person name="Harrison R.A."/>
            <person name="Castoe T.A."/>
            <person name="de Koning A.P."/>
            <person name="Pollock D.D."/>
            <person name="Yandell M."/>
            <person name="Calderon D."/>
            <person name="Renjifo C."/>
            <person name="Currier R.B."/>
            <person name="Salgado D."/>
            <person name="Pla D."/>
            <person name="Sanz L."/>
            <person name="Hyder A.S."/>
            <person name="Ribeiro J.M."/>
            <person name="Arntzen J.W."/>
            <person name="van den Thillart G.E."/>
            <person name="Boetzer M."/>
            <person name="Pirovano W."/>
            <person name="Dirks R.P."/>
            <person name="Spaink H.P."/>
            <person name="Duboule D."/>
            <person name="McGlinn E."/>
            <person name="Kini R.M."/>
            <person name="Richardson M.K."/>
        </authorList>
    </citation>
    <scope>NUCLEOTIDE SEQUENCE</scope>
    <source>
        <tissue evidence="2">Blood</tissue>
    </source>
</reference>
<sequence length="466" mass="50365">MSTEMLEYLRGTKLGEGGLLCTPNPTHPAPKVASVPSLRYWKESEVAVGCSLHLSTGGRMESFPLLGDFGAEENSNCFWSRNLMVGACNRLNPPSDFPALSVPFPPTPFFFLTTHHGLKWKELSYKLSCSGSPPPLQASRCPCSKGEPSRSPLPPPPNSKEREGERKSSGVQQSATLVFDFTHTPFPAPLPPPTPPNRGVGCRERRERGILSRGRPGGLGCGPRPRAAGSLRPKFPRVRGTGRRCRVFAALVPGSQPELSPFHGSIGRPAGVEDPTGGNGLGVPVPRPWAGMAGLWLSGGRVVGPPGTRGRIECGNPLPSRLLSYLGRTRSGVFLGAREIMASPFPLFKLLKRTSLGRFSLRSETFEHSFPGPGDAEEGEGKKVCWRRGGSDLAGPVFWGGRYLIGTDFQIQLLNLEQLEKLERGRGFGFSPGGGYLPFSLISPWSLAILYACPRVVLYICVWNGI</sequence>
<feature type="region of interest" description="Disordered" evidence="1">
    <location>
        <begin position="211"/>
        <end position="237"/>
    </location>
</feature>